<keyword evidence="6" id="KW-0539">Nucleus</keyword>
<feature type="compositionally biased region" description="Acidic residues" evidence="7">
    <location>
        <begin position="84"/>
        <end position="103"/>
    </location>
</feature>
<dbReference type="OMA" id="QYDEGCS"/>
<gene>
    <name evidence="9" type="ORF">Ccrd_015673</name>
</gene>
<keyword evidence="3" id="KW-0175">Coiled coil</keyword>
<sequence length="390" mass="44497">MDDTGEDSKYPPNYGLNQGYGSSQHPKASVHNVPYVQSQQIVKYVDEDDDEVEEDDEEEEEQEQEERNAGDDEMNGAIQKNGDDDNDNDNQYDDINMNDDDDGENHNGRNDTVSLQRHPKKRKLKSLLSSYEFAPRVPPPTMAPTSTAKPSFGGRNTLTDWSEHETFVLLEAWGDRFLQCGRKSLRSEEWQEVADRVSQDSKIERTDSQCRNRLDTLKKKYKKEKANLERSRSVNTKWVYFKKMDMLLSSNPHQTGLSRGVDSGENAFLNPSANGVDEMRDSAGNSDSQDDDDDDSDLVPPKKSKSKADRSGGVSFKLLADSINKFSEIYEKIENSKIQQMIELEKMRMDFHRDLELQKRQILDRVQAEITKARQGDYEDNDVSAENIGG</sequence>
<dbReference type="InterPro" id="IPR001005">
    <property type="entry name" value="SANT/Myb"/>
</dbReference>
<evidence type="ECO:0000256" key="4">
    <source>
        <dbReference type="ARBA" id="ARBA00023125"/>
    </source>
</evidence>
<evidence type="ECO:0000256" key="1">
    <source>
        <dbReference type="ARBA" id="ARBA00004123"/>
    </source>
</evidence>
<dbReference type="Proteomes" id="UP000243975">
    <property type="component" value="Unassembled WGS sequence"/>
</dbReference>
<feature type="region of interest" description="Disordered" evidence="7">
    <location>
        <begin position="1"/>
        <end position="123"/>
    </location>
</feature>
<dbReference type="InterPro" id="IPR044823">
    <property type="entry name" value="ASIL1/2-like"/>
</dbReference>
<dbReference type="FunFam" id="1.10.10.60:FF:000104">
    <property type="entry name" value="trihelix transcription factor ASIL2"/>
    <property type="match status" value="1"/>
</dbReference>
<dbReference type="InterPro" id="IPR044822">
    <property type="entry name" value="Myb_DNA-bind_4"/>
</dbReference>
<feature type="compositionally biased region" description="Acidic residues" evidence="7">
    <location>
        <begin position="46"/>
        <end position="64"/>
    </location>
</feature>
<feature type="domain" description="Myb-like" evidence="8">
    <location>
        <begin position="161"/>
        <end position="218"/>
    </location>
</feature>
<keyword evidence="2" id="KW-0805">Transcription regulation</keyword>
<evidence type="ECO:0000256" key="5">
    <source>
        <dbReference type="ARBA" id="ARBA00023163"/>
    </source>
</evidence>
<dbReference type="PROSITE" id="PS50090">
    <property type="entry name" value="MYB_LIKE"/>
    <property type="match status" value="1"/>
</dbReference>
<feature type="region of interest" description="Disordered" evidence="7">
    <location>
        <begin position="255"/>
        <end position="311"/>
    </location>
</feature>
<proteinExistence type="predicted"/>
<evidence type="ECO:0000256" key="3">
    <source>
        <dbReference type="ARBA" id="ARBA00023054"/>
    </source>
</evidence>
<dbReference type="EMBL" id="LEKV01001856">
    <property type="protein sequence ID" value="KVI05998.1"/>
    <property type="molecule type" value="Genomic_DNA"/>
</dbReference>
<evidence type="ECO:0000313" key="9">
    <source>
        <dbReference type="EMBL" id="KVI05998.1"/>
    </source>
</evidence>
<keyword evidence="4" id="KW-0238">DNA-binding</keyword>
<evidence type="ECO:0000259" key="8">
    <source>
        <dbReference type="PROSITE" id="PS50090"/>
    </source>
</evidence>
<keyword evidence="5" id="KW-0804">Transcription</keyword>
<dbReference type="PANTHER" id="PTHR31307">
    <property type="entry name" value="TRIHELIX TRANSCRIPTION FACTOR ASIL2"/>
    <property type="match status" value="1"/>
</dbReference>
<evidence type="ECO:0000313" key="10">
    <source>
        <dbReference type="Proteomes" id="UP000243975"/>
    </source>
</evidence>
<name>A0A118K3I6_CYNCS</name>
<dbReference type="AlphaFoldDB" id="A0A118K3I6"/>
<dbReference type="GO" id="GO:0005634">
    <property type="term" value="C:nucleus"/>
    <property type="evidence" value="ECO:0007669"/>
    <property type="project" value="UniProtKB-SubCell"/>
</dbReference>
<dbReference type="GO" id="GO:0000976">
    <property type="term" value="F:transcription cis-regulatory region binding"/>
    <property type="evidence" value="ECO:0007669"/>
    <property type="project" value="TreeGrafter"/>
</dbReference>
<dbReference type="Gramene" id="KVI05998">
    <property type="protein sequence ID" value="KVI05998"/>
    <property type="gene ID" value="Ccrd_015673"/>
</dbReference>
<evidence type="ECO:0000256" key="2">
    <source>
        <dbReference type="ARBA" id="ARBA00023015"/>
    </source>
</evidence>
<evidence type="ECO:0000256" key="7">
    <source>
        <dbReference type="SAM" id="MobiDB-lite"/>
    </source>
</evidence>
<comment type="caution">
    <text evidence="9">The sequence shown here is derived from an EMBL/GenBank/DDBJ whole genome shotgun (WGS) entry which is preliminary data.</text>
</comment>
<dbReference type="OrthoDB" id="691673at2759"/>
<accession>A0A118K3I6</accession>
<comment type="subcellular location">
    <subcellularLocation>
        <location evidence="1">Nucleus</location>
    </subcellularLocation>
</comment>
<protein>
    <submittedName>
        <fullName evidence="9">Myb-like domain-containing protein</fullName>
    </submittedName>
</protein>
<feature type="compositionally biased region" description="Acidic residues" evidence="7">
    <location>
        <begin position="288"/>
        <end position="297"/>
    </location>
</feature>
<reference evidence="9 10" key="1">
    <citation type="journal article" date="2016" name="Sci. Rep.">
        <title>The genome sequence of the outbreeding globe artichoke constructed de novo incorporating a phase-aware low-pass sequencing strategy of F1 progeny.</title>
        <authorList>
            <person name="Scaglione D."/>
            <person name="Reyes-Chin-Wo S."/>
            <person name="Acquadro A."/>
            <person name="Froenicke L."/>
            <person name="Portis E."/>
            <person name="Beitel C."/>
            <person name="Tirone M."/>
            <person name="Mauro R."/>
            <person name="Lo Monaco A."/>
            <person name="Mauromicale G."/>
            <person name="Faccioli P."/>
            <person name="Cattivelli L."/>
            <person name="Rieseberg L."/>
            <person name="Michelmore R."/>
            <person name="Lanteri S."/>
        </authorList>
    </citation>
    <scope>NUCLEOTIDE SEQUENCE [LARGE SCALE GENOMIC DNA]</scope>
    <source>
        <strain evidence="9">2C</strain>
    </source>
</reference>
<keyword evidence="10" id="KW-1185">Reference proteome</keyword>
<dbReference type="STRING" id="59895.A0A118K3I6"/>
<evidence type="ECO:0000256" key="6">
    <source>
        <dbReference type="ARBA" id="ARBA00023242"/>
    </source>
</evidence>
<dbReference type="PANTHER" id="PTHR31307:SF6">
    <property type="entry name" value="OS01G0718900 PROTEIN"/>
    <property type="match status" value="1"/>
</dbReference>
<dbReference type="Pfam" id="PF13837">
    <property type="entry name" value="Myb_DNA-bind_4"/>
    <property type="match status" value="1"/>
</dbReference>
<feature type="compositionally biased region" description="Polar residues" evidence="7">
    <location>
        <begin position="15"/>
        <end position="26"/>
    </location>
</feature>
<organism evidence="9 10">
    <name type="scientific">Cynara cardunculus var. scolymus</name>
    <name type="common">Globe artichoke</name>
    <name type="synonym">Cynara scolymus</name>
    <dbReference type="NCBI Taxonomy" id="59895"/>
    <lineage>
        <taxon>Eukaryota</taxon>
        <taxon>Viridiplantae</taxon>
        <taxon>Streptophyta</taxon>
        <taxon>Embryophyta</taxon>
        <taxon>Tracheophyta</taxon>
        <taxon>Spermatophyta</taxon>
        <taxon>Magnoliopsida</taxon>
        <taxon>eudicotyledons</taxon>
        <taxon>Gunneridae</taxon>
        <taxon>Pentapetalae</taxon>
        <taxon>asterids</taxon>
        <taxon>campanulids</taxon>
        <taxon>Asterales</taxon>
        <taxon>Asteraceae</taxon>
        <taxon>Carduoideae</taxon>
        <taxon>Cardueae</taxon>
        <taxon>Carduinae</taxon>
        <taxon>Cynara</taxon>
    </lineage>
</organism>
<dbReference type="Gene3D" id="1.10.10.60">
    <property type="entry name" value="Homeodomain-like"/>
    <property type="match status" value="1"/>
</dbReference>